<keyword evidence="1" id="KW-0175">Coiled coil</keyword>
<name>A0A363D297_9BACT</name>
<comment type="caution">
    <text evidence="2">The sequence shown here is derived from an EMBL/GenBank/DDBJ whole genome shotgun (WGS) entry which is preliminary data.</text>
</comment>
<dbReference type="Proteomes" id="UP000251135">
    <property type="component" value="Unassembled WGS sequence"/>
</dbReference>
<evidence type="ECO:0000256" key="1">
    <source>
        <dbReference type="SAM" id="Coils"/>
    </source>
</evidence>
<dbReference type="AlphaFoldDB" id="A0A363D297"/>
<dbReference type="RefSeq" id="WP_108558350.1">
    <property type="nucleotide sequence ID" value="NZ_MUXE01000004.1"/>
</dbReference>
<dbReference type="EMBL" id="MUXE01000004">
    <property type="protein sequence ID" value="PUE65476.1"/>
    <property type="molecule type" value="Genomic_DNA"/>
</dbReference>
<reference evidence="2 3" key="1">
    <citation type="submission" date="2017-02" db="EMBL/GenBank/DDBJ databases">
        <title>Arcobacter caeni sp. nov, a new Arcobacter species isolated from reclaimed water.</title>
        <authorList>
            <person name="Figueras M.J."/>
            <person name="Perez-Cataluna A."/>
            <person name="Salas-Masso N."/>
        </authorList>
    </citation>
    <scope>NUCLEOTIDE SEQUENCE [LARGE SCALE GENOMIC DNA]</scope>
    <source>
        <strain evidence="2 3">RW17-10</strain>
    </source>
</reference>
<evidence type="ECO:0000313" key="3">
    <source>
        <dbReference type="Proteomes" id="UP000251135"/>
    </source>
</evidence>
<gene>
    <name evidence="2" type="ORF">B0174_03915</name>
</gene>
<evidence type="ECO:0008006" key="4">
    <source>
        <dbReference type="Google" id="ProtNLM"/>
    </source>
</evidence>
<organism evidence="2 3">
    <name type="scientific">Arcobacter caeni</name>
    <dbReference type="NCBI Taxonomy" id="1912877"/>
    <lineage>
        <taxon>Bacteria</taxon>
        <taxon>Pseudomonadati</taxon>
        <taxon>Campylobacterota</taxon>
        <taxon>Epsilonproteobacteria</taxon>
        <taxon>Campylobacterales</taxon>
        <taxon>Arcobacteraceae</taxon>
        <taxon>Arcobacter</taxon>
    </lineage>
</organism>
<dbReference type="CDD" id="cd01646">
    <property type="entry name" value="RT_Bac_retron_I"/>
    <property type="match status" value="1"/>
</dbReference>
<feature type="coiled-coil region" evidence="1">
    <location>
        <begin position="534"/>
        <end position="572"/>
    </location>
</feature>
<proteinExistence type="predicted"/>
<accession>A0A363D297</accession>
<protein>
    <recommendedName>
        <fullName evidence="4">Reverse transcriptase domain-containing protein</fullName>
    </recommendedName>
</protein>
<sequence>MNKKSIISEIVEVENLHWAWTKAKAFFAKNEYWYDQIAISNFSANYENELKQIQTDIMRNKYKLEPIRPIFFPKGLDEQGKPRNRQMFLINVRDQVVWLAVMNIIGKYYDKLMPFWSYGNRLYISMFPDGRTQTGKIKWGYGNYRNTTTNTYRNFQQSWPRFRKDIHLISKLMPKKKITLDLVESEDVENNSNLKELHKIKYKEKSYWSKNESDSLYWASIDLTKFFPKSNTDAIKKNFTDFADEIKEKYTDFSRLQELIDNLLAFEVDYDGLTATDDDYKAIGLNTKSKFTGIPTALFSAGFLSNIAMLKVDKISQEILEKRKEIAHFRFVDDHTFLSTNADALLGWIEEYEKILQEHFTDASGSSCMEINHSKTLPKECAIYIAKKNGNLKKLAKDLALDCQKYELKSLKEIKENTLSEMFIDPLYPSTLMNHTLEKMSMINNTPFDLLDSDEGSRVIHDLEHLLVSEFSDEEIRGDTRMAYASSRLAQYTARKDHDFTSIYLAKSKLLKHSQKRTCEEKCEEEKEIKDLSEDKKNSRITNYKKEKEKLEDSLIKAKEKLETMIQQERRRIFNLLIYTIRSHPDKLSLWKNTILFCEKNGFSEMTSNEIYYKNELHELWDLIQELKNKNHFNQFSYIYIMTFFYDQLANSINRSFVMLSSNPSYREMYRKCTYLNAIFKYDFFERLLSIKDETYYFKQSQNLLKTTISSIIHLTSDLKTEIKEKIKINTTLFENLNIFDWNKNTIENVQFQELDYDMVIWNISEKFMKTSVDISAIIKTYYKSSTFNNYLSYSIMSLFPKLLNKETVIKLLTKEEIIYFPFSWWYEVLKENFITYEKLKNITNKSALECFEYISITKDKDLLLNLLSFSHNKNNRELFGLKIILLLINNWSKEVDLFTFDQINKRGDSFPYNFIFTVDKDKKYKIDEINLPNRIIDERYFPNFINFDGRDNPEKMFIFGLGILLYQLITQTKELPNYMYLPSQQLLNISKFLSDIEKHPISSLTTEIINSCLSKRNRENQKFIERGEDKPEDTKYEFEVKNISQLKLIVIQAIKSIESGKYQFDDNIRYLIPFSLQKLKADILINKEDR</sequence>
<evidence type="ECO:0000313" key="2">
    <source>
        <dbReference type="EMBL" id="PUE65476.1"/>
    </source>
</evidence>
<keyword evidence="3" id="KW-1185">Reference proteome</keyword>
<dbReference type="OrthoDB" id="9793236at2"/>